<evidence type="ECO:0000313" key="2">
    <source>
        <dbReference type="Proteomes" id="UP001528920"/>
    </source>
</evidence>
<dbReference type="Proteomes" id="UP001528920">
    <property type="component" value="Unassembled WGS sequence"/>
</dbReference>
<dbReference type="RefSeq" id="WP_275108568.1">
    <property type="nucleotide sequence ID" value="NZ_JAKJSC010000001.1"/>
</dbReference>
<evidence type="ECO:0000313" key="1">
    <source>
        <dbReference type="EMBL" id="MDE5417231.1"/>
    </source>
</evidence>
<protein>
    <submittedName>
        <fullName evidence="1">Glycosyltransferase family protein</fullName>
    </submittedName>
</protein>
<accession>A0ABT5VP68</accession>
<dbReference type="Gene3D" id="3.90.550.10">
    <property type="entry name" value="Spore Coat Polysaccharide Biosynthesis Protein SpsA, Chain A"/>
    <property type="match status" value="1"/>
</dbReference>
<name>A0ABT5VP68_9BACT</name>
<dbReference type="InterPro" id="IPR029044">
    <property type="entry name" value="Nucleotide-diphossugar_trans"/>
</dbReference>
<sequence length="255" mass="29270">MKIVAITQARTGSSRLPNKVLKTIGEESLLEIQINRIKISKKITDIIIATTVKVEDEVIEKEAQRLGVACFRGSEDDVLDRFYQAVKLSKPDYVVRLTSDCPLLDGHLIDEVVELALIENVDYCSNTLDETFPDGQDIEVFTFEALEKAWLNAKLISEREHVTPFIKNNSTFHKEELFKATNFYSEFAEYKDVRMTVDEPEDFVVISKMIEEFGKEESWNVYAKYYVENESVGSLNSCIVRNEGYIKSIKEDLQK</sequence>
<keyword evidence="2" id="KW-1185">Reference proteome</keyword>
<dbReference type="CDD" id="cd02518">
    <property type="entry name" value="GT2_SpsF"/>
    <property type="match status" value="1"/>
</dbReference>
<dbReference type="PANTHER" id="PTHR42866">
    <property type="entry name" value="3-DEOXY-MANNO-OCTULOSONATE CYTIDYLYLTRANSFERASE"/>
    <property type="match status" value="1"/>
</dbReference>
<organism evidence="1 2">
    <name type="scientific">Paralabilibaculum antarcticum</name>
    <dbReference type="NCBI Taxonomy" id="2912572"/>
    <lineage>
        <taxon>Bacteria</taxon>
        <taxon>Pseudomonadati</taxon>
        <taxon>Bacteroidota</taxon>
        <taxon>Bacteroidia</taxon>
        <taxon>Marinilabiliales</taxon>
        <taxon>Marinifilaceae</taxon>
        <taxon>Paralabilibaculum</taxon>
    </lineage>
</organism>
<dbReference type="PANTHER" id="PTHR42866:SF1">
    <property type="entry name" value="SPORE COAT POLYSACCHARIDE BIOSYNTHESIS PROTEIN SPSF"/>
    <property type="match status" value="1"/>
</dbReference>
<dbReference type="EMBL" id="JAKJSC010000001">
    <property type="protein sequence ID" value="MDE5417231.1"/>
    <property type="molecule type" value="Genomic_DNA"/>
</dbReference>
<dbReference type="Pfam" id="PF02348">
    <property type="entry name" value="CTP_transf_3"/>
    <property type="match status" value="1"/>
</dbReference>
<reference evidence="1 2" key="1">
    <citation type="submission" date="2022-01" db="EMBL/GenBank/DDBJ databases">
        <title>Labilibaculum sp. nov, a marine bacterium isolated from Antarctica.</title>
        <authorList>
            <person name="Dai W."/>
        </authorList>
    </citation>
    <scope>NUCLEOTIDE SEQUENCE [LARGE SCALE GENOMIC DNA]</scope>
    <source>
        <strain evidence="1 2">DW002</strain>
    </source>
</reference>
<gene>
    <name evidence="1" type="ORF">L3049_04345</name>
</gene>
<comment type="caution">
    <text evidence="1">The sequence shown here is derived from an EMBL/GenBank/DDBJ whole genome shotgun (WGS) entry which is preliminary data.</text>
</comment>
<proteinExistence type="predicted"/>
<dbReference type="SUPFAM" id="SSF53448">
    <property type="entry name" value="Nucleotide-diphospho-sugar transferases"/>
    <property type="match status" value="1"/>
</dbReference>
<dbReference type="InterPro" id="IPR003329">
    <property type="entry name" value="Cytidylyl_trans"/>
</dbReference>